<evidence type="ECO:0000313" key="7">
    <source>
        <dbReference type="Proteomes" id="UP000179467"/>
    </source>
</evidence>
<dbReference type="Pfam" id="PF00563">
    <property type="entry name" value="EAL"/>
    <property type="match status" value="1"/>
</dbReference>
<dbReference type="InterPro" id="IPR000160">
    <property type="entry name" value="GGDEF_dom"/>
</dbReference>
<dbReference type="SMART" id="SM00052">
    <property type="entry name" value="EAL"/>
    <property type="match status" value="1"/>
</dbReference>
<dbReference type="SUPFAM" id="SSF141868">
    <property type="entry name" value="EAL domain-like"/>
    <property type="match status" value="1"/>
</dbReference>
<dbReference type="InterPro" id="IPR043128">
    <property type="entry name" value="Rev_trsase/Diguanyl_cyclase"/>
</dbReference>
<evidence type="ECO:0000259" key="3">
    <source>
        <dbReference type="PROSITE" id="PS50110"/>
    </source>
</evidence>
<dbReference type="Gene3D" id="3.20.20.450">
    <property type="entry name" value="EAL domain"/>
    <property type="match status" value="1"/>
</dbReference>
<dbReference type="PANTHER" id="PTHR44757">
    <property type="entry name" value="DIGUANYLATE CYCLASE DGCP"/>
    <property type="match status" value="1"/>
</dbReference>
<dbReference type="InterPro" id="IPR052155">
    <property type="entry name" value="Biofilm_reg_signaling"/>
</dbReference>
<dbReference type="EMBL" id="MIPT01000001">
    <property type="protein sequence ID" value="OHT18384.1"/>
    <property type="molecule type" value="Genomic_DNA"/>
</dbReference>
<dbReference type="SMART" id="SM00267">
    <property type="entry name" value="GGDEF"/>
    <property type="match status" value="1"/>
</dbReference>
<organism evidence="6 7">
    <name type="scientific">Edaphosphingomonas haloaromaticamans</name>
    <dbReference type="NCBI Taxonomy" id="653954"/>
    <lineage>
        <taxon>Bacteria</taxon>
        <taxon>Pseudomonadati</taxon>
        <taxon>Pseudomonadota</taxon>
        <taxon>Alphaproteobacteria</taxon>
        <taxon>Sphingomonadales</taxon>
        <taxon>Rhizorhabdaceae</taxon>
        <taxon>Edaphosphingomonas</taxon>
    </lineage>
</organism>
<dbReference type="PROSITE" id="PS50887">
    <property type="entry name" value="GGDEF"/>
    <property type="match status" value="1"/>
</dbReference>
<dbReference type="OrthoDB" id="9814202at2"/>
<dbReference type="Gene3D" id="3.40.50.2300">
    <property type="match status" value="1"/>
</dbReference>
<dbReference type="GO" id="GO:0000160">
    <property type="term" value="P:phosphorelay signal transduction system"/>
    <property type="evidence" value="ECO:0007669"/>
    <property type="project" value="InterPro"/>
</dbReference>
<feature type="coiled-coil region" evidence="2">
    <location>
        <begin position="168"/>
        <end position="195"/>
    </location>
</feature>
<keyword evidence="2" id="KW-0175">Coiled coil</keyword>
<dbReference type="Pfam" id="PF00990">
    <property type="entry name" value="GGDEF"/>
    <property type="match status" value="1"/>
</dbReference>
<evidence type="ECO:0000259" key="5">
    <source>
        <dbReference type="PROSITE" id="PS50887"/>
    </source>
</evidence>
<dbReference type="PROSITE" id="PS50883">
    <property type="entry name" value="EAL"/>
    <property type="match status" value="1"/>
</dbReference>
<feature type="domain" description="Response regulatory" evidence="3">
    <location>
        <begin position="4"/>
        <end position="162"/>
    </location>
</feature>
<feature type="modified residue" description="4-aspartylphosphate" evidence="1">
    <location>
        <position position="93"/>
    </location>
</feature>
<accession>A0A1S1H8F8</accession>
<gene>
    <name evidence="6" type="primary">cph2_2</name>
    <name evidence="6" type="ORF">BHE75_00355</name>
</gene>
<protein>
    <submittedName>
        <fullName evidence="6">Phytochrome-like protein cph2</fullName>
    </submittedName>
</protein>
<dbReference type="SUPFAM" id="SSF52172">
    <property type="entry name" value="CheY-like"/>
    <property type="match status" value="1"/>
</dbReference>
<evidence type="ECO:0000259" key="4">
    <source>
        <dbReference type="PROSITE" id="PS50883"/>
    </source>
</evidence>
<proteinExistence type="predicted"/>
<dbReference type="CDD" id="cd01948">
    <property type="entry name" value="EAL"/>
    <property type="match status" value="1"/>
</dbReference>
<feature type="domain" description="EAL" evidence="4">
    <location>
        <begin position="375"/>
        <end position="624"/>
    </location>
</feature>
<dbReference type="NCBIfam" id="TIGR00254">
    <property type="entry name" value="GGDEF"/>
    <property type="match status" value="1"/>
</dbReference>
<dbReference type="Pfam" id="PF00072">
    <property type="entry name" value="Response_reg"/>
    <property type="match status" value="1"/>
</dbReference>
<name>A0A1S1H8F8_9SPHN</name>
<reference evidence="6 7" key="1">
    <citation type="submission" date="2016-09" db="EMBL/GenBank/DDBJ databases">
        <title>Metabolic pathway, cell adaptation mechanisms and a novel monoxygenase revealed through proteogenomic-transcription analysis of a Sphingomonas haloaromaticamans strain degrading the fungicide ortho-phenylphenol.</title>
        <authorList>
            <person name="Perruchon C."/>
            <person name="Papadopoulou E.S."/>
            <person name="Rousidou C."/>
            <person name="Vasileiadis S."/>
            <person name="Tanou G."/>
            <person name="Amoutzias G."/>
            <person name="Molassiotis A."/>
            <person name="Karpouzas D.G."/>
        </authorList>
    </citation>
    <scope>NUCLEOTIDE SEQUENCE [LARGE SCALE GENOMIC DNA]</scope>
    <source>
        <strain evidence="6 7">P3</strain>
    </source>
</reference>
<dbReference type="InterPro" id="IPR011006">
    <property type="entry name" value="CheY-like_superfamily"/>
</dbReference>
<dbReference type="Proteomes" id="UP000179467">
    <property type="component" value="Unassembled WGS sequence"/>
</dbReference>
<dbReference type="PROSITE" id="PS50110">
    <property type="entry name" value="RESPONSE_REGULATORY"/>
    <property type="match status" value="1"/>
</dbReference>
<dbReference type="InterPro" id="IPR001633">
    <property type="entry name" value="EAL_dom"/>
</dbReference>
<dbReference type="Gene3D" id="3.30.70.270">
    <property type="match status" value="1"/>
</dbReference>
<keyword evidence="7" id="KW-1185">Reference proteome</keyword>
<dbReference type="AlphaFoldDB" id="A0A1S1H8F8"/>
<evidence type="ECO:0000256" key="2">
    <source>
        <dbReference type="SAM" id="Coils"/>
    </source>
</evidence>
<keyword evidence="1" id="KW-0597">Phosphoprotein</keyword>
<dbReference type="InterPro" id="IPR029787">
    <property type="entry name" value="Nucleotide_cyclase"/>
</dbReference>
<dbReference type="InterPro" id="IPR001789">
    <property type="entry name" value="Sig_transdc_resp-reg_receiver"/>
</dbReference>
<sequence>MEVRVLIVDDEPAMHDAYRRTLGVAPGASARDALAALASELFADGPAVRPAGHGPAEEADAFRLDHADCGTAAVALAEAAIRAGDPYAVAFIDVRMPPGIDGKETAARIRAIDPDINIVIVTGYSDHGPVDIARAAGPVEKLFYVTKPFDVTGLRQTARALCRRWEVDRDLARTRERLAAEVRRLEERTITLAANEARAVHMASHDPLTGAPNRLAFLRELGERMQAAGLRGGFAIGMLDLDRFKNVNDTLGHAAGDELIREVCQRLTAGIGPGPGMVARLGGDEFALLFDAADAVEVLARGERIVRACSTNYMILDHMVQVSASLGLVLVEPGADAGAADPMRLADLALYEAKRGGRSQVRLFDRSMDESARFRHSIEAGLRQAIAKRELEVVYQPIIAREAAEVVGFEALLRWNSAEHGEIPPSVFIPIAEESNLIHDLGEWVTAEALAECRRWPGHFVSINVSARQFRRQDFVDALAARVAAASISPDRVQIEITETVIFDDDARAAETLRRLRHAGFRVALDDFGTGYSSLFNIRNYALDCLKIDKSFIDGLGREVEAAAIVNSVTHLARSLGMGVVAEGVETETQNQALRLAGCSHLQGFYYGHPADADATAALALAGEAPAQGGHPGAGAVGRP</sequence>
<feature type="domain" description="GGDEF" evidence="5">
    <location>
        <begin position="232"/>
        <end position="366"/>
    </location>
</feature>
<dbReference type="PANTHER" id="PTHR44757:SF2">
    <property type="entry name" value="BIOFILM ARCHITECTURE MAINTENANCE PROTEIN MBAA"/>
    <property type="match status" value="1"/>
</dbReference>
<dbReference type="SUPFAM" id="SSF55073">
    <property type="entry name" value="Nucleotide cyclase"/>
    <property type="match status" value="1"/>
</dbReference>
<dbReference type="CDD" id="cd01949">
    <property type="entry name" value="GGDEF"/>
    <property type="match status" value="1"/>
</dbReference>
<dbReference type="InterPro" id="IPR035919">
    <property type="entry name" value="EAL_sf"/>
</dbReference>
<comment type="caution">
    <text evidence="6">The sequence shown here is derived from an EMBL/GenBank/DDBJ whole genome shotgun (WGS) entry which is preliminary data.</text>
</comment>
<evidence type="ECO:0000313" key="6">
    <source>
        <dbReference type="EMBL" id="OHT18384.1"/>
    </source>
</evidence>
<evidence type="ECO:0000256" key="1">
    <source>
        <dbReference type="PROSITE-ProRule" id="PRU00169"/>
    </source>
</evidence>